<feature type="transmembrane region" description="Helical" evidence="3">
    <location>
        <begin position="383"/>
        <end position="404"/>
    </location>
</feature>
<dbReference type="Gene3D" id="3.40.710.10">
    <property type="entry name" value="DD-peptidase/beta-lactamase superfamily"/>
    <property type="match status" value="1"/>
</dbReference>
<comment type="caution">
    <text evidence="6">The sequence shown here is derived from an EMBL/GenBank/DDBJ whole genome shotgun (WGS) entry which is preliminary data.</text>
</comment>
<keyword evidence="2 3" id="KW-0472">Membrane</keyword>
<accession>A0A7C6Z2I3</accession>
<evidence type="ECO:0000256" key="3">
    <source>
        <dbReference type="SAM" id="Phobius"/>
    </source>
</evidence>
<protein>
    <submittedName>
        <fullName evidence="6">Serine hydrolase</fullName>
    </submittedName>
</protein>
<sequence length="489" mass="53946">MKNIIVTMAALLILFAGFTVPVYALSDTQSAAIQKLLDDACRISGVPGISTSIINGDETLYISSGYANRERGLPASENTLYELASVSKAFTGAGILLLEEQGLLSMTDPIEKYLPWFTLKYQGIPVDMQSLTLNHFLHHTSGLTNGKHAQNIPQGSTPDMLRKTVEMLVDAELAFAPGEQYNYGTVNYDALGLVIEVVSDQSYERFMTEQVFQPLGLSHTYVYKEDAQAIGQLAQGYRTSFFTTTPYDAPDFGGNKPAGYIISSTTDMARWMGIQMGVVQDIPDVFKAVIRNSHQGNMTVLDSNGMYYGAGWMVNADKTIIEHSGGNPNFATKVAIFPNEQISICLLSNGASMNIGLVMNIKEILDGNLSQTYTMNGTQLLDVALSSATMIACLLAVVFFVLGLRRKRKNERQPITKKKIFITVAWLTLAVAMSTLLCWVLPMFIGYDWSTILVWQTYSILTIFISLILLAASITWFAYARRYSAISRK</sequence>
<keyword evidence="3" id="KW-1133">Transmembrane helix</keyword>
<dbReference type="EMBL" id="DUTF01000046">
    <property type="protein sequence ID" value="HHY25549.1"/>
    <property type="molecule type" value="Genomic_DNA"/>
</dbReference>
<feature type="transmembrane region" description="Helical" evidence="3">
    <location>
        <begin position="424"/>
        <end position="445"/>
    </location>
</feature>
<dbReference type="InterPro" id="IPR001466">
    <property type="entry name" value="Beta-lactam-related"/>
</dbReference>
<dbReference type="PANTHER" id="PTHR46825">
    <property type="entry name" value="D-ALANYL-D-ALANINE-CARBOXYPEPTIDASE/ENDOPEPTIDASE AMPH"/>
    <property type="match status" value="1"/>
</dbReference>
<feature type="transmembrane region" description="Helical" evidence="3">
    <location>
        <begin position="457"/>
        <end position="479"/>
    </location>
</feature>
<feature type="domain" description="Beta-lactamase-related" evidence="5">
    <location>
        <begin position="44"/>
        <end position="352"/>
    </location>
</feature>
<feature type="chain" id="PRO_5039707479" evidence="4">
    <location>
        <begin position="25"/>
        <end position="489"/>
    </location>
</feature>
<name>A0A7C6Z2I3_9FIRM</name>
<evidence type="ECO:0000259" key="5">
    <source>
        <dbReference type="Pfam" id="PF00144"/>
    </source>
</evidence>
<dbReference type="PANTHER" id="PTHR46825:SF11">
    <property type="entry name" value="PENICILLIN-BINDING PROTEIN 4"/>
    <property type="match status" value="1"/>
</dbReference>
<evidence type="ECO:0000256" key="2">
    <source>
        <dbReference type="ARBA" id="ARBA00023136"/>
    </source>
</evidence>
<dbReference type="InterPro" id="IPR012338">
    <property type="entry name" value="Beta-lactam/transpept-like"/>
</dbReference>
<dbReference type="Pfam" id="PF00144">
    <property type="entry name" value="Beta-lactamase"/>
    <property type="match status" value="1"/>
</dbReference>
<dbReference type="GO" id="GO:0016787">
    <property type="term" value="F:hydrolase activity"/>
    <property type="evidence" value="ECO:0007669"/>
    <property type="project" value="UniProtKB-KW"/>
</dbReference>
<dbReference type="AlphaFoldDB" id="A0A7C6Z2I3"/>
<gene>
    <name evidence="6" type="ORF">GX523_02135</name>
</gene>
<organism evidence="6 7">
    <name type="scientific">Desulfitobacterium dehalogenans</name>
    <dbReference type="NCBI Taxonomy" id="36854"/>
    <lineage>
        <taxon>Bacteria</taxon>
        <taxon>Bacillati</taxon>
        <taxon>Bacillota</taxon>
        <taxon>Clostridia</taxon>
        <taxon>Eubacteriales</taxon>
        <taxon>Desulfitobacteriaceae</taxon>
        <taxon>Desulfitobacterium</taxon>
    </lineage>
</organism>
<proteinExistence type="predicted"/>
<dbReference type="SUPFAM" id="SSF56601">
    <property type="entry name" value="beta-lactamase/transpeptidase-like"/>
    <property type="match status" value="1"/>
</dbReference>
<reference evidence="6 7" key="1">
    <citation type="journal article" date="2020" name="Biotechnol. Biofuels">
        <title>New insights from the biogas microbiome by comprehensive genome-resolved metagenomics of nearly 1600 species originating from multiple anaerobic digesters.</title>
        <authorList>
            <person name="Campanaro S."/>
            <person name="Treu L."/>
            <person name="Rodriguez-R L.M."/>
            <person name="Kovalovszki A."/>
            <person name="Ziels R.M."/>
            <person name="Maus I."/>
            <person name="Zhu X."/>
            <person name="Kougias P.G."/>
            <person name="Basile A."/>
            <person name="Luo G."/>
            <person name="Schluter A."/>
            <person name="Konstantinidis K.T."/>
            <person name="Angelidaki I."/>
        </authorList>
    </citation>
    <scope>NUCLEOTIDE SEQUENCE [LARGE SCALE GENOMIC DNA]</scope>
    <source>
        <strain evidence="6">AS05jafATM_4</strain>
    </source>
</reference>
<evidence type="ECO:0000256" key="1">
    <source>
        <dbReference type="ARBA" id="ARBA00004370"/>
    </source>
</evidence>
<keyword evidence="4" id="KW-0732">Signal</keyword>
<feature type="signal peptide" evidence="4">
    <location>
        <begin position="1"/>
        <end position="24"/>
    </location>
</feature>
<evidence type="ECO:0000256" key="4">
    <source>
        <dbReference type="SAM" id="SignalP"/>
    </source>
</evidence>
<evidence type="ECO:0000313" key="6">
    <source>
        <dbReference type="EMBL" id="HHY25549.1"/>
    </source>
</evidence>
<keyword evidence="3" id="KW-0812">Transmembrane</keyword>
<dbReference type="Proteomes" id="UP000553059">
    <property type="component" value="Unassembled WGS sequence"/>
</dbReference>
<dbReference type="GO" id="GO:0016020">
    <property type="term" value="C:membrane"/>
    <property type="evidence" value="ECO:0007669"/>
    <property type="project" value="UniProtKB-SubCell"/>
</dbReference>
<keyword evidence="6" id="KW-0378">Hydrolase</keyword>
<comment type="subcellular location">
    <subcellularLocation>
        <location evidence="1">Membrane</location>
    </subcellularLocation>
</comment>
<evidence type="ECO:0000313" key="7">
    <source>
        <dbReference type="Proteomes" id="UP000553059"/>
    </source>
</evidence>
<dbReference type="InterPro" id="IPR050491">
    <property type="entry name" value="AmpC-like"/>
</dbReference>